<accession>A0ABD2NHG9</accession>
<proteinExistence type="predicted"/>
<organism evidence="1 2">
    <name type="scientific">Cryptolaemus montrouzieri</name>
    <dbReference type="NCBI Taxonomy" id="559131"/>
    <lineage>
        <taxon>Eukaryota</taxon>
        <taxon>Metazoa</taxon>
        <taxon>Ecdysozoa</taxon>
        <taxon>Arthropoda</taxon>
        <taxon>Hexapoda</taxon>
        <taxon>Insecta</taxon>
        <taxon>Pterygota</taxon>
        <taxon>Neoptera</taxon>
        <taxon>Endopterygota</taxon>
        <taxon>Coleoptera</taxon>
        <taxon>Polyphaga</taxon>
        <taxon>Cucujiformia</taxon>
        <taxon>Coccinelloidea</taxon>
        <taxon>Coccinellidae</taxon>
        <taxon>Scymninae</taxon>
        <taxon>Scymnini</taxon>
        <taxon>Cryptolaemus</taxon>
    </lineage>
</organism>
<name>A0ABD2NHG9_9CUCU</name>
<reference evidence="1 2" key="1">
    <citation type="journal article" date="2021" name="BMC Biol.">
        <title>Horizontally acquired antibacterial genes associated with adaptive radiation of ladybird beetles.</title>
        <authorList>
            <person name="Li H.S."/>
            <person name="Tang X.F."/>
            <person name="Huang Y.H."/>
            <person name="Xu Z.Y."/>
            <person name="Chen M.L."/>
            <person name="Du X.Y."/>
            <person name="Qiu B.Y."/>
            <person name="Chen P.T."/>
            <person name="Zhang W."/>
            <person name="Slipinski A."/>
            <person name="Escalona H.E."/>
            <person name="Waterhouse R.M."/>
            <person name="Zwick A."/>
            <person name="Pang H."/>
        </authorList>
    </citation>
    <scope>NUCLEOTIDE SEQUENCE [LARGE SCALE GENOMIC DNA]</scope>
    <source>
        <strain evidence="1">SYSU2018</strain>
    </source>
</reference>
<keyword evidence="2" id="KW-1185">Reference proteome</keyword>
<sequence length="145" mass="15985">MVKHECDIQIDLDGFHKWCEAKGLSLNIEKFKRRSSSAFLEYGVTRTRNHCLGSKLDLKDSLNITLKGYDREEAQFLRIKAVNPSGPGAEEFFKSSRCFSMSSADNEMVPSFTGDLGEVIRGNGPSGSTLKDEAKALANTSADCL</sequence>
<dbReference type="Proteomes" id="UP001516400">
    <property type="component" value="Unassembled WGS sequence"/>
</dbReference>
<evidence type="ECO:0000313" key="1">
    <source>
        <dbReference type="EMBL" id="KAL3278123.1"/>
    </source>
</evidence>
<gene>
    <name evidence="1" type="ORF">HHI36_013468</name>
</gene>
<comment type="caution">
    <text evidence="1">The sequence shown here is derived from an EMBL/GenBank/DDBJ whole genome shotgun (WGS) entry which is preliminary data.</text>
</comment>
<protein>
    <submittedName>
        <fullName evidence="1">Uncharacterized protein</fullName>
    </submittedName>
</protein>
<evidence type="ECO:0000313" key="2">
    <source>
        <dbReference type="Proteomes" id="UP001516400"/>
    </source>
</evidence>
<dbReference type="AlphaFoldDB" id="A0ABD2NHG9"/>
<dbReference type="EMBL" id="JABFTP020000103">
    <property type="protein sequence ID" value="KAL3278123.1"/>
    <property type="molecule type" value="Genomic_DNA"/>
</dbReference>